<dbReference type="InterPro" id="IPR001296">
    <property type="entry name" value="Glyco_trans_1"/>
</dbReference>
<evidence type="ECO:0000313" key="2">
    <source>
        <dbReference type="EMBL" id="OGK30438.1"/>
    </source>
</evidence>
<evidence type="ECO:0000313" key="3">
    <source>
        <dbReference type="Proteomes" id="UP000177199"/>
    </source>
</evidence>
<proteinExistence type="predicted"/>
<sequence>MKIGIYDPYLDTLGGGEKYIFSIAKCLTRNNDVFVFWNPHKEIDIKKGAKNRFDIDLSRVKFTANIFDKKNSSIDKALQTRKFDIILYLSDGSFPFLFGKKNILLFQFPVNWVNGKASLTKLKLKKISNVICYSYFVKGYLDKTFSINTQVLPPSVEKTNFQTSEKENIILTVGRFTKGLNIKKHDILIDIFKEMYKKYLNKWKFVVIGAALPNDLPYVKKLRNKTKNYPIKILENASVDKIKNYYKKAKIYWHATGFGENLEKHPEFAEHFGISTVEAMGAGAVPVVFNAGGQREIVVNEENGFLWNTIDELKEETKLLINNGSLWRRMSEKATERAEDFAGDRFCRDLSRILDL</sequence>
<dbReference type="Proteomes" id="UP000177199">
    <property type="component" value="Unassembled WGS sequence"/>
</dbReference>
<dbReference type="Gene3D" id="3.40.50.2000">
    <property type="entry name" value="Glycogen Phosphorylase B"/>
    <property type="match status" value="2"/>
</dbReference>
<dbReference type="Pfam" id="PF00534">
    <property type="entry name" value="Glycos_transf_1"/>
    <property type="match status" value="1"/>
</dbReference>
<reference evidence="2 3" key="1">
    <citation type="journal article" date="2016" name="Nat. Commun.">
        <title>Thousands of microbial genomes shed light on interconnected biogeochemical processes in an aquifer system.</title>
        <authorList>
            <person name="Anantharaman K."/>
            <person name="Brown C.T."/>
            <person name="Hug L.A."/>
            <person name="Sharon I."/>
            <person name="Castelle C.J."/>
            <person name="Probst A.J."/>
            <person name="Thomas B.C."/>
            <person name="Singh A."/>
            <person name="Wilkins M.J."/>
            <person name="Karaoz U."/>
            <person name="Brodie E.L."/>
            <person name="Williams K.H."/>
            <person name="Hubbard S.S."/>
            <person name="Banfield J.F."/>
        </authorList>
    </citation>
    <scope>NUCLEOTIDE SEQUENCE [LARGE SCALE GENOMIC DNA]</scope>
</reference>
<dbReference type="EMBL" id="MFZV01000044">
    <property type="protein sequence ID" value="OGK30438.1"/>
    <property type="molecule type" value="Genomic_DNA"/>
</dbReference>
<feature type="domain" description="Glycosyl transferase family 1" evidence="1">
    <location>
        <begin position="162"/>
        <end position="336"/>
    </location>
</feature>
<dbReference type="GO" id="GO:0016757">
    <property type="term" value="F:glycosyltransferase activity"/>
    <property type="evidence" value="ECO:0007669"/>
    <property type="project" value="InterPro"/>
</dbReference>
<name>A0A1F7HGS7_9BACT</name>
<comment type="caution">
    <text evidence="2">The sequence shown here is derived from an EMBL/GenBank/DDBJ whole genome shotgun (WGS) entry which is preliminary data.</text>
</comment>
<evidence type="ECO:0000259" key="1">
    <source>
        <dbReference type="Pfam" id="PF00534"/>
    </source>
</evidence>
<dbReference type="CDD" id="cd03801">
    <property type="entry name" value="GT4_PimA-like"/>
    <property type="match status" value="1"/>
</dbReference>
<dbReference type="SUPFAM" id="SSF53756">
    <property type="entry name" value="UDP-Glycosyltransferase/glycogen phosphorylase"/>
    <property type="match status" value="1"/>
</dbReference>
<dbReference type="PANTHER" id="PTHR12526">
    <property type="entry name" value="GLYCOSYLTRANSFERASE"/>
    <property type="match status" value="1"/>
</dbReference>
<protein>
    <recommendedName>
        <fullName evidence="1">Glycosyl transferase family 1 domain-containing protein</fullName>
    </recommendedName>
</protein>
<gene>
    <name evidence="2" type="ORF">A3F29_00330</name>
</gene>
<organism evidence="2 3">
    <name type="scientific">Candidatus Roizmanbacteria bacterium RIFCSPHIGHO2_12_FULL_33_9</name>
    <dbReference type="NCBI Taxonomy" id="1802045"/>
    <lineage>
        <taxon>Bacteria</taxon>
        <taxon>Candidatus Roizmaniibacteriota</taxon>
    </lineage>
</organism>
<accession>A0A1F7HGS7</accession>
<dbReference type="AlphaFoldDB" id="A0A1F7HGS7"/>
<dbReference type="PANTHER" id="PTHR12526:SF634">
    <property type="entry name" value="BLL3361 PROTEIN"/>
    <property type="match status" value="1"/>
</dbReference>